<dbReference type="InterPro" id="IPR008989">
    <property type="entry name" value="Myosin_S1_N"/>
</dbReference>
<dbReference type="EMBL" id="CAJHNJ030000047">
    <property type="protein sequence ID" value="CAG9132122.1"/>
    <property type="molecule type" value="Genomic_DNA"/>
</dbReference>
<feature type="compositionally biased region" description="Low complexity" evidence="1">
    <location>
        <begin position="17"/>
        <end position="33"/>
    </location>
</feature>
<dbReference type="AlphaFoldDB" id="A0A8S4FZQ3"/>
<organism evidence="2 3">
    <name type="scientific">Plutella xylostella</name>
    <name type="common">Diamondback moth</name>
    <name type="synonym">Plutella maculipennis</name>
    <dbReference type="NCBI Taxonomy" id="51655"/>
    <lineage>
        <taxon>Eukaryota</taxon>
        <taxon>Metazoa</taxon>
        <taxon>Ecdysozoa</taxon>
        <taxon>Arthropoda</taxon>
        <taxon>Hexapoda</taxon>
        <taxon>Insecta</taxon>
        <taxon>Pterygota</taxon>
        <taxon>Neoptera</taxon>
        <taxon>Endopterygota</taxon>
        <taxon>Lepidoptera</taxon>
        <taxon>Glossata</taxon>
        <taxon>Ditrysia</taxon>
        <taxon>Yponomeutoidea</taxon>
        <taxon>Plutellidae</taxon>
        <taxon>Plutella</taxon>
    </lineage>
</organism>
<accession>A0A8S4FZQ3</accession>
<dbReference type="Proteomes" id="UP000653454">
    <property type="component" value="Unassembled WGS sequence"/>
</dbReference>
<comment type="caution">
    <text evidence="2">The sequence shown here is derived from an EMBL/GenBank/DDBJ whole genome shotgun (WGS) entry which is preliminary data.</text>
</comment>
<name>A0A8S4FZQ3_PLUXY</name>
<evidence type="ECO:0000313" key="3">
    <source>
        <dbReference type="Proteomes" id="UP000653454"/>
    </source>
</evidence>
<dbReference type="GO" id="GO:0005524">
    <property type="term" value="F:ATP binding"/>
    <property type="evidence" value="ECO:0007669"/>
    <property type="project" value="InterPro"/>
</dbReference>
<dbReference type="GO" id="GO:0051015">
    <property type="term" value="F:actin filament binding"/>
    <property type="evidence" value="ECO:0007669"/>
    <property type="project" value="InterPro"/>
</dbReference>
<proteinExistence type="predicted"/>
<dbReference type="Gene3D" id="2.30.30.360">
    <property type="entry name" value="Myosin S1 fragment, N-terminal"/>
    <property type="match status" value="1"/>
</dbReference>
<feature type="region of interest" description="Disordered" evidence="1">
    <location>
        <begin position="1"/>
        <end position="37"/>
    </location>
</feature>
<keyword evidence="3" id="KW-1185">Reference proteome</keyword>
<evidence type="ECO:0000256" key="1">
    <source>
        <dbReference type="SAM" id="MobiDB-lite"/>
    </source>
</evidence>
<evidence type="ECO:0000313" key="2">
    <source>
        <dbReference type="EMBL" id="CAG9132122.1"/>
    </source>
</evidence>
<reference evidence="2" key="1">
    <citation type="submission" date="2020-11" db="EMBL/GenBank/DDBJ databases">
        <authorList>
            <person name="Whiteford S."/>
        </authorList>
    </citation>
    <scope>NUCLEOTIDE SEQUENCE</scope>
</reference>
<sequence length="150" mass="16603">MNYNCGSPTRRYRRGQSPALPSAARAAPSPRRAVPADERACHARPTPCYTQLNITLTVLNPVTFSHGVPEVLKPVIKTYCGFSSRCPTMTLDKQLVWARDPGETYLLGRLHELLGDEAAVFPVDNKFPKKVCSFEDIFPAGDPNKDVDDN</sequence>
<gene>
    <name evidence="2" type="ORF">PLXY2_LOCUS10532</name>
</gene>
<protein>
    <submittedName>
        <fullName evidence="2">(diamondback moth) hypothetical protein</fullName>
    </submittedName>
</protein>
<dbReference type="GO" id="GO:0003774">
    <property type="term" value="F:cytoskeletal motor activity"/>
    <property type="evidence" value="ECO:0007669"/>
    <property type="project" value="InterPro"/>
</dbReference>